<feature type="domain" description="ABC transmembrane type-1" evidence="6">
    <location>
        <begin position="316"/>
        <end position="503"/>
    </location>
</feature>
<feature type="transmembrane region" description="Helical" evidence="5">
    <location>
        <begin position="354"/>
        <end position="372"/>
    </location>
</feature>
<evidence type="ECO:0000256" key="2">
    <source>
        <dbReference type="ARBA" id="ARBA00022692"/>
    </source>
</evidence>
<keyword evidence="5" id="KW-0813">Transport</keyword>
<evidence type="ECO:0000256" key="4">
    <source>
        <dbReference type="ARBA" id="ARBA00023136"/>
    </source>
</evidence>
<evidence type="ECO:0000256" key="5">
    <source>
        <dbReference type="RuleBase" id="RU363032"/>
    </source>
</evidence>
<evidence type="ECO:0000259" key="6">
    <source>
        <dbReference type="PROSITE" id="PS50928"/>
    </source>
</evidence>
<proteinExistence type="inferred from homology"/>
<dbReference type="PROSITE" id="PS50928">
    <property type="entry name" value="ABC_TM1"/>
    <property type="match status" value="1"/>
</dbReference>
<evidence type="ECO:0000313" key="8">
    <source>
        <dbReference type="Proteomes" id="UP001165653"/>
    </source>
</evidence>
<comment type="subcellular location">
    <subcellularLocation>
        <location evidence="1 5">Cell membrane</location>
        <topology evidence="1 5">Multi-pass membrane protein</topology>
    </subcellularLocation>
</comment>
<dbReference type="SUPFAM" id="SSF161098">
    <property type="entry name" value="MetI-like"/>
    <property type="match status" value="1"/>
</dbReference>
<dbReference type="Pfam" id="PF00528">
    <property type="entry name" value="BPD_transp_1"/>
    <property type="match status" value="1"/>
</dbReference>
<feature type="transmembrane region" description="Helical" evidence="5">
    <location>
        <begin position="378"/>
        <end position="397"/>
    </location>
</feature>
<feature type="transmembrane region" description="Helical" evidence="5">
    <location>
        <begin position="436"/>
        <end position="461"/>
    </location>
</feature>
<sequence>MTFPRKIGILLLLLAAAAYAGHEAGLSLPSLRWFFSFDSAPGAFPEDHWRAEQGRWIGYGFCGLMALTGLLLLAMGGGFQWNPLTVRKFSRFRSIGRGWLSFRLLMLLLLLTLLDQVVAGRQALAVKYDGKWFFPAFREAAFAAKDFGGEGDQEADYRQLKADFKERKSGNFVIMPLIPWEPVLDSDELQKRPLDNLDGKIHRAGDNQPFNGYAVQFWPESPEVKLRDARFRGGLREGPATLFDGKGEFAGKQTWHQGELVETSVPDEGPPPGDLRWVEIIYKPAPPSLAEQHYLGTDSNGWDIAAQLFGGLQVIFKAAFVYILLTYGIGITIGSMMGYFGGAFDLIMDRFVEILSNVPFLLVVIIITANIGRDNIDLATILLVFCVFSWIGVSVYLRTATYREKARDYVAAARVQGAGTFRVVFRHILPNAISTIVTLLPFSVAALATSLTALDFLGFGLPDRYPSWGRVLEDGTSNLSSTWIVSSVFAVMVGVLLLITFVGEAIREAFDPKKFTTYQ</sequence>
<gene>
    <name evidence="7" type="ORF">OJ996_20680</name>
</gene>
<evidence type="ECO:0000256" key="3">
    <source>
        <dbReference type="ARBA" id="ARBA00022989"/>
    </source>
</evidence>
<feature type="transmembrane region" description="Helical" evidence="5">
    <location>
        <begin position="100"/>
        <end position="119"/>
    </location>
</feature>
<dbReference type="RefSeq" id="WP_264515580.1">
    <property type="nucleotide sequence ID" value="NZ_JAPDDR010000012.1"/>
</dbReference>
<evidence type="ECO:0000313" key="7">
    <source>
        <dbReference type="EMBL" id="MCW1916016.1"/>
    </source>
</evidence>
<comment type="similarity">
    <text evidence="5">Belongs to the binding-protein-dependent transport system permease family.</text>
</comment>
<reference evidence="7" key="1">
    <citation type="submission" date="2022-10" db="EMBL/GenBank/DDBJ databases">
        <title>Luteolibacter sp. GHJ8, whole genome shotgun sequencing project.</title>
        <authorList>
            <person name="Zhao G."/>
            <person name="Shen L."/>
        </authorList>
    </citation>
    <scope>NUCLEOTIDE SEQUENCE</scope>
    <source>
        <strain evidence="7">GHJ8</strain>
    </source>
</reference>
<feature type="transmembrane region" description="Helical" evidence="5">
    <location>
        <begin position="319"/>
        <end position="342"/>
    </location>
</feature>
<accession>A0ABT3G834</accession>
<keyword evidence="2 5" id="KW-0812">Transmembrane</keyword>
<name>A0ABT3G834_9BACT</name>
<dbReference type="Gene3D" id="1.10.3720.10">
    <property type="entry name" value="MetI-like"/>
    <property type="match status" value="1"/>
</dbReference>
<dbReference type="PANTHER" id="PTHR30325">
    <property type="entry name" value="MEMBRANE COMPONENT OF ABC TRANSPORTER"/>
    <property type="match status" value="1"/>
</dbReference>
<keyword evidence="3 5" id="KW-1133">Transmembrane helix</keyword>
<keyword evidence="8" id="KW-1185">Reference proteome</keyword>
<dbReference type="Proteomes" id="UP001165653">
    <property type="component" value="Unassembled WGS sequence"/>
</dbReference>
<dbReference type="InterPro" id="IPR000515">
    <property type="entry name" value="MetI-like"/>
</dbReference>
<feature type="transmembrane region" description="Helical" evidence="5">
    <location>
        <begin position="56"/>
        <end position="79"/>
    </location>
</feature>
<organism evidence="7 8">
    <name type="scientific">Luteolibacter rhizosphaerae</name>
    <dbReference type="NCBI Taxonomy" id="2989719"/>
    <lineage>
        <taxon>Bacteria</taxon>
        <taxon>Pseudomonadati</taxon>
        <taxon>Verrucomicrobiota</taxon>
        <taxon>Verrucomicrobiia</taxon>
        <taxon>Verrucomicrobiales</taxon>
        <taxon>Verrucomicrobiaceae</taxon>
        <taxon>Luteolibacter</taxon>
    </lineage>
</organism>
<feature type="transmembrane region" description="Helical" evidence="5">
    <location>
        <begin position="481"/>
        <end position="503"/>
    </location>
</feature>
<dbReference type="EMBL" id="JAPDDR010000012">
    <property type="protein sequence ID" value="MCW1916016.1"/>
    <property type="molecule type" value="Genomic_DNA"/>
</dbReference>
<protein>
    <submittedName>
        <fullName evidence="7">ABC transporter permease subunit</fullName>
    </submittedName>
</protein>
<dbReference type="CDD" id="cd06261">
    <property type="entry name" value="TM_PBP2"/>
    <property type="match status" value="1"/>
</dbReference>
<dbReference type="InterPro" id="IPR035906">
    <property type="entry name" value="MetI-like_sf"/>
</dbReference>
<dbReference type="PANTHER" id="PTHR30325:SF0">
    <property type="entry name" value="INNER MEMBRANE ABC TRANSPORTER PERMEASE PROTEIN YEJE"/>
    <property type="match status" value="1"/>
</dbReference>
<keyword evidence="4 5" id="KW-0472">Membrane</keyword>
<comment type="caution">
    <text evidence="7">The sequence shown here is derived from an EMBL/GenBank/DDBJ whole genome shotgun (WGS) entry which is preliminary data.</text>
</comment>
<evidence type="ECO:0000256" key="1">
    <source>
        <dbReference type="ARBA" id="ARBA00004651"/>
    </source>
</evidence>